<evidence type="ECO:0000256" key="3">
    <source>
        <dbReference type="ARBA" id="ARBA00022490"/>
    </source>
</evidence>
<dbReference type="InterPro" id="IPR001452">
    <property type="entry name" value="SH3_domain"/>
</dbReference>
<dbReference type="CDD" id="cd00174">
    <property type="entry name" value="SH3"/>
    <property type="match status" value="1"/>
</dbReference>
<dbReference type="PROSITE" id="PS50002">
    <property type="entry name" value="SH3"/>
    <property type="match status" value="1"/>
</dbReference>
<dbReference type="PANTHER" id="PTHR23065:SF7">
    <property type="entry name" value="NOSTRIN, ISOFORM H"/>
    <property type="match status" value="1"/>
</dbReference>
<dbReference type="SUPFAM" id="SSF50044">
    <property type="entry name" value="SH3-domain"/>
    <property type="match status" value="1"/>
</dbReference>
<feature type="compositionally biased region" description="Pro residues" evidence="8">
    <location>
        <begin position="880"/>
        <end position="891"/>
    </location>
</feature>
<dbReference type="SUPFAM" id="SSF103657">
    <property type="entry name" value="BAR/IMD domain-like"/>
    <property type="match status" value="2"/>
</dbReference>
<keyword evidence="5" id="KW-0206">Cytoskeleton</keyword>
<dbReference type="EMBL" id="GL945478">
    <property type="protein sequence ID" value="EGO00577.1"/>
    <property type="molecule type" value="Genomic_DNA"/>
</dbReference>
<evidence type="ECO:0000259" key="10">
    <source>
        <dbReference type="PROSITE" id="PS51741"/>
    </source>
</evidence>
<dbReference type="Gene3D" id="2.30.30.40">
    <property type="entry name" value="SH3 Domains"/>
    <property type="match status" value="1"/>
</dbReference>
<evidence type="ECO:0000256" key="8">
    <source>
        <dbReference type="SAM" id="MobiDB-lite"/>
    </source>
</evidence>
<dbReference type="PANTHER" id="PTHR23065">
    <property type="entry name" value="PROLINE-SERINE-THREONINE PHOSPHATASE INTERACTING PROTEIN 1"/>
    <property type="match status" value="1"/>
</dbReference>
<dbReference type="InParanoid" id="F8PRF4"/>
<name>F8PRF4_SERL3</name>
<dbReference type="GO" id="GO:0005543">
    <property type="term" value="F:phospholipid binding"/>
    <property type="evidence" value="ECO:0007669"/>
    <property type="project" value="TreeGrafter"/>
</dbReference>
<feature type="compositionally biased region" description="Low complexity" evidence="8">
    <location>
        <begin position="762"/>
        <end position="773"/>
    </location>
</feature>
<dbReference type="InterPro" id="IPR001060">
    <property type="entry name" value="FCH_dom"/>
</dbReference>
<dbReference type="GO" id="GO:0009898">
    <property type="term" value="C:cytoplasmic side of plasma membrane"/>
    <property type="evidence" value="ECO:0007669"/>
    <property type="project" value="TreeGrafter"/>
</dbReference>
<evidence type="ECO:0000256" key="7">
    <source>
        <dbReference type="PROSITE-ProRule" id="PRU01077"/>
    </source>
</evidence>
<dbReference type="OMA" id="TDSAVMD"/>
<dbReference type="HOGENOM" id="CLU_004415_0_0_1"/>
<keyword evidence="12" id="KW-1185">Reference proteome</keyword>
<gene>
    <name evidence="11" type="ORF">SERLA73DRAFT_71588</name>
</gene>
<evidence type="ECO:0000259" key="9">
    <source>
        <dbReference type="PROSITE" id="PS50002"/>
    </source>
</evidence>
<dbReference type="Pfam" id="PF00018">
    <property type="entry name" value="SH3_1"/>
    <property type="match status" value="1"/>
</dbReference>
<protein>
    <recommendedName>
        <fullName evidence="13">SH3 domain-containing protein</fullName>
    </recommendedName>
</protein>
<dbReference type="GO" id="GO:0120104">
    <property type="term" value="C:mitotic actomyosin contractile ring, proximal layer"/>
    <property type="evidence" value="ECO:0007669"/>
    <property type="project" value="TreeGrafter"/>
</dbReference>
<feature type="compositionally biased region" description="Polar residues" evidence="8">
    <location>
        <begin position="382"/>
        <end position="396"/>
    </location>
</feature>
<dbReference type="GO" id="GO:0030036">
    <property type="term" value="P:actin cytoskeleton organization"/>
    <property type="evidence" value="ECO:0007669"/>
    <property type="project" value="UniProtKB-ARBA"/>
</dbReference>
<keyword evidence="2 6" id="KW-0728">SH3 domain</keyword>
<dbReference type="FunCoup" id="F8PRF4">
    <property type="interactions" value="24"/>
</dbReference>
<accession>F8PRF4</accession>
<dbReference type="Proteomes" id="UP000008063">
    <property type="component" value="Unassembled WGS sequence"/>
</dbReference>
<dbReference type="InterPro" id="IPR027267">
    <property type="entry name" value="AH/BAR_dom_sf"/>
</dbReference>
<feature type="compositionally biased region" description="Polar residues" evidence="8">
    <location>
        <begin position="549"/>
        <end position="561"/>
    </location>
</feature>
<feature type="compositionally biased region" description="Polar residues" evidence="8">
    <location>
        <begin position="578"/>
        <end position="589"/>
    </location>
</feature>
<feature type="compositionally biased region" description="Polar residues" evidence="8">
    <location>
        <begin position="514"/>
        <end position="529"/>
    </location>
</feature>
<dbReference type="Pfam" id="PF00611">
    <property type="entry name" value="FCH"/>
    <property type="match status" value="1"/>
</dbReference>
<evidence type="ECO:0000256" key="1">
    <source>
        <dbReference type="ARBA" id="ARBA00004245"/>
    </source>
</evidence>
<feature type="compositionally biased region" description="Polar residues" evidence="8">
    <location>
        <begin position="783"/>
        <end position="799"/>
    </location>
</feature>
<evidence type="ECO:0000256" key="2">
    <source>
        <dbReference type="ARBA" id="ARBA00022443"/>
    </source>
</evidence>
<feature type="compositionally biased region" description="Polar residues" evidence="8">
    <location>
        <begin position="678"/>
        <end position="692"/>
    </location>
</feature>
<feature type="compositionally biased region" description="Pro residues" evidence="8">
    <location>
        <begin position="809"/>
        <end position="823"/>
    </location>
</feature>
<keyword evidence="7" id="KW-0175">Coiled coil</keyword>
<dbReference type="STRING" id="936435.F8PRF4"/>
<dbReference type="SMART" id="SM00055">
    <property type="entry name" value="FCH"/>
    <property type="match status" value="1"/>
</dbReference>
<dbReference type="PROSITE" id="PS51741">
    <property type="entry name" value="F_BAR"/>
    <property type="match status" value="1"/>
</dbReference>
<evidence type="ECO:0000256" key="6">
    <source>
        <dbReference type="PROSITE-ProRule" id="PRU00192"/>
    </source>
</evidence>
<dbReference type="AlphaFoldDB" id="F8PRF4"/>
<reference evidence="12" key="1">
    <citation type="journal article" date="2011" name="Science">
        <title>The plant cell wall-decomposing machinery underlies the functional diversity of forest fungi.</title>
        <authorList>
            <person name="Eastwood D.C."/>
            <person name="Floudas D."/>
            <person name="Binder M."/>
            <person name="Majcherczyk A."/>
            <person name="Schneider P."/>
            <person name="Aerts A."/>
            <person name="Asiegbu F.O."/>
            <person name="Baker S.E."/>
            <person name="Barry K."/>
            <person name="Bendiksby M."/>
            <person name="Blumentritt M."/>
            <person name="Coutinho P.M."/>
            <person name="Cullen D."/>
            <person name="de Vries R.P."/>
            <person name="Gathman A."/>
            <person name="Goodell B."/>
            <person name="Henrissat B."/>
            <person name="Ihrmark K."/>
            <person name="Kauserud H."/>
            <person name="Kohler A."/>
            <person name="LaButti K."/>
            <person name="Lapidus A."/>
            <person name="Lavin J.L."/>
            <person name="Lee Y.-H."/>
            <person name="Lindquist E."/>
            <person name="Lilly W."/>
            <person name="Lucas S."/>
            <person name="Morin E."/>
            <person name="Murat C."/>
            <person name="Oguiza J.A."/>
            <person name="Park J."/>
            <person name="Pisabarro A.G."/>
            <person name="Riley R."/>
            <person name="Rosling A."/>
            <person name="Salamov A."/>
            <person name="Schmidt O."/>
            <person name="Schmutz J."/>
            <person name="Skrede I."/>
            <person name="Stenlid J."/>
            <person name="Wiebenga A."/>
            <person name="Xie X."/>
            <person name="Kuees U."/>
            <person name="Hibbett D.S."/>
            <person name="Hoffmeister D."/>
            <person name="Hoegberg N."/>
            <person name="Martin F."/>
            <person name="Grigoriev I.V."/>
            <person name="Watkinson S.C."/>
        </authorList>
    </citation>
    <scope>NUCLEOTIDE SEQUENCE [LARGE SCALE GENOMIC DNA]</scope>
    <source>
        <strain evidence="12">strain S7.3</strain>
    </source>
</reference>
<evidence type="ECO:0008006" key="13">
    <source>
        <dbReference type="Google" id="ProtNLM"/>
    </source>
</evidence>
<dbReference type="CDD" id="cd07651">
    <property type="entry name" value="F-BAR_PombeCdc15_like"/>
    <property type="match status" value="1"/>
</dbReference>
<dbReference type="InterPro" id="IPR036028">
    <property type="entry name" value="SH3-like_dom_sf"/>
</dbReference>
<dbReference type="Gene3D" id="1.20.1270.60">
    <property type="entry name" value="Arfaptin homology (AH) domain/BAR domain"/>
    <property type="match status" value="2"/>
</dbReference>
<feature type="compositionally biased region" description="Low complexity" evidence="8">
    <location>
        <begin position="835"/>
        <end position="846"/>
    </location>
</feature>
<dbReference type="OrthoDB" id="19092at2759"/>
<feature type="region of interest" description="Disordered" evidence="8">
    <location>
        <begin position="364"/>
        <end position="499"/>
    </location>
</feature>
<feature type="compositionally biased region" description="Polar residues" evidence="8">
    <location>
        <begin position="440"/>
        <end position="469"/>
    </location>
</feature>
<evidence type="ECO:0000256" key="4">
    <source>
        <dbReference type="ARBA" id="ARBA00022553"/>
    </source>
</evidence>
<keyword evidence="3" id="KW-0963">Cytoplasm</keyword>
<feature type="region of interest" description="Disordered" evidence="8">
    <location>
        <begin position="652"/>
        <end position="899"/>
    </location>
</feature>
<evidence type="ECO:0000256" key="5">
    <source>
        <dbReference type="ARBA" id="ARBA00023212"/>
    </source>
</evidence>
<proteinExistence type="predicted"/>
<evidence type="ECO:0000313" key="11">
    <source>
        <dbReference type="EMBL" id="EGO00577.1"/>
    </source>
</evidence>
<keyword evidence="4" id="KW-0597">Phosphoprotein</keyword>
<feature type="compositionally biased region" description="Gly residues" evidence="8">
    <location>
        <begin position="419"/>
        <end position="430"/>
    </location>
</feature>
<feature type="domain" description="F-BAR" evidence="10">
    <location>
        <begin position="28"/>
        <end position="348"/>
    </location>
</feature>
<organism evidence="12">
    <name type="scientific">Serpula lacrymans var. lacrymans (strain S7.3)</name>
    <name type="common">Dry rot fungus</name>
    <dbReference type="NCBI Taxonomy" id="936435"/>
    <lineage>
        <taxon>Eukaryota</taxon>
        <taxon>Fungi</taxon>
        <taxon>Dikarya</taxon>
        <taxon>Basidiomycota</taxon>
        <taxon>Agaricomycotina</taxon>
        <taxon>Agaricomycetes</taxon>
        <taxon>Agaricomycetidae</taxon>
        <taxon>Boletales</taxon>
        <taxon>Coniophorineae</taxon>
        <taxon>Serpulaceae</taxon>
        <taxon>Serpula</taxon>
    </lineage>
</organism>
<sequence>MSARRQSSTTSLAKYARANSPDLSHRSLDFCNAFWGIGDGGVDVLFARMRGASRTMDELRAFWKERSAIEEEYAKKLAKLAKVAMGKDEIGLFRVPHPSPDDARVFVQEGISSYRNSGVNRLCRTFCLAHACTAADAACTLQTMFSIPIGLSNHDDHRELRNSLDTLRLETDKQAACHLQLGQQIRTDLEGQASAFFAKQTHHKKNFQATIEKEFKVKQTREQHANKAREKYESDCLRINSYTAQSTLVQGKDLEKIHLKLERAQQTVQVNGNDYSQFTRVYQETAQKWEQDWKAFCDSCQDLEEERMEFMKDNMWAYANAVSTVCVSDDESCEKMRLALEQMEPDKDMENFVRDYGTGNAVPEPPAFVNYANTDAPPPSANRISTRPASYTRSSQRAANPRNAPPPPEEEPQDNRAGVGAGGGGGGGGARDVPPEATLARSQTQVYQNGRSPTNATESANVNGSSRSPQPDVMRRASTRGRPKSTHDPRGVDPIDPTVNSTMLVVGNAAYSVDPNNDPQQQKGTQVRTSPPIGEQGDPLVQKMAELTSAASGTTRRQSMRNPPPGAGQGPMRKGTFEGSSLNTPSPSNGGRVDPQQGYRNSAEIVVGSYPMASSRPTSPNPPTAVMSAPPQQILPPTATNLPVESVVNNYQRPFPGEARSRSNSYRASITGPPPTAAPTQEQNGVRPTSRQGYAGIGAQPVSRSVSPANQPAPYVYHPPPPNQPVRAPSISQRPVTPNPVGIILGPDGSVHHDSMYTNNVPQQYGAPGQGQQNRDPRYHPMNQPQRPSYDNGPTTQPPANYASRTVYVPPPPHVGYDPPPPSSGGHYAPPQPAPNQYNAPPQAAYGHQPVRSYNTAVTQPPPNNMYHYGNNAYRAPSPARSPSPQPPRQAAPPTGTYTDDGRPILFYVKALYDYSATIEEEFDFQAGDIIAVTDTPEDGWWSGELLDEARRQTGRHVFPTLVFAASTIICTWLFHSRAIVFYRITSSSTYPPSLIMRPYAIYEHPDFIVPSKEDTSTLQKVAYALTIVAASGAAMYEIAVHSGVA</sequence>
<feature type="domain" description="SH3" evidence="9">
    <location>
        <begin position="904"/>
        <end position="969"/>
    </location>
</feature>
<dbReference type="InterPro" id="IPR031160">
    <property type="entry name" value="F_BAR_dom"/>
</dbReference>
<feature type="region of interest" description="Disordered" evidence="8">
    <location>
        <begin position="511"/>
        <end position="602"/>
    </location>
</feature>
<comment type="subcellular location">
    <subcellularLocation>
        <location evidence="1">Cytoplasm</location>
        <location evidence="1">Cytoskeleton</location>
    </subcellularLocation>
</comment>
<dbReference type="SMART" id="SM00326">
    <property type="entry name" value="SH3"/>
    <property type="match status" value="1"/>
</dbReference>
<evidence type="ECO:0000313" key="12">
    <source>
        <dbReference type="Proteomes" id="UP000008063"/>
    </source>
</evidence>